<dbReference type="InterPro" id="IPR010368">
    <property type="entry name" value="Com_YlbF"/>
</dbReference>
<proteinExistence type="predicted"/>
<dbReference type="AlphaFoldDB" id="A0AAX2ZCP7"/>
<dbReference type="InterPro" id="IPR023378">
    <property type="entry name" value="YheA/YmcA-like_dom_sf"/>
</dbReference>
<organism evidence="1 2">
    <name type="scientific">Terrisporobacter hibernicus</name>
    <dbReference type="NCBI Taxonomy" id="2813371"/>
    <lineage>
        <taxon>Bacteria</taxon>
        <taxon>Bacillati</taxon>
        <taxon>Bacillota</taxon>
        <taxon>Clostridia</taxon>
        <taxon>Peptostreptococcales</taxon>
        <taxon>Peptostreptococcaceae</taxon>
        <taxon>Terrisporobacter</taxon>
    </lineage>
</organism>
<dbReference type="EMBL" id="CP081135">
    <property type="protein sequence ID" value="UEL46997.1"/>
    <property type="molecule type" value="Genomic_DNA"/>
</dbReference>
<evidence type="ECO:0000313" key="2">
    <source>
        <dbReference type="Proteomes" id="UP001198983"/>
    </source>
</evidence>
<dbReference type="KEGG" id="tem:JW646_15345"/>
<sequence length="106" mass="12868">MDINQKAKELAYYIKGTREFKTMNRCKEELERNKSLKRHLDAYLNKKNQIYSRYKMDDANKRVSKLDKEYINFFNDPLVTNYMNSTNEFNSMMKKIYSSIENELLK</sequence>
<gene>
    <name evidence="1" type="ORF">JW646_15345</name>
</gene>
<accession>A0AAX2ZCP7</accession>
<keyword evidence="2" id="KW-1185">Reference proteome</keyword>
<dbReference type="Pfam" id="PF06133">
    <property type="entry name" value="Com_YlbF"/>
    <property type="match status" value="1"/>
</dbReference>
<reference evidence="1 2" key="1">
    <citation type="journal article" date="2023" name="Int. J. Syst. Evol. Microbiol.">
        <title>Terrisporobacter hibernicus sp. nov., isolated from bovine faeces in Northern Ireland.</title>
        <authorList>
            <person name="Mitchell M."/>
            <person name="Nguyen S.V."/>
            <person name="Connor M."/>
            <person name="Fairley D.J."/>
            <person name="Donoghue O."/>
            <person name="Marshall H."/>
            <person name="Koolman L."/>
            <person name="McMullan G."/>
            <person name="Schaffer K.E."/>
            <person name="McGrath J.W."/>
            <person name="Fanning S."/>
        </authorList>
    </citation>
    <scope>NUCLEOTIDE SEQUENCE [LARGE SCALE GENOMIC DNA]</scope>
    <source>
        <strain evidence="1 2">MCA3</strain>
    </source>
</reference>
<evidence type="ECO:0000313" key="1">
    <source>
        <dbReference type="EMBL" id="UEL46997.1"/>
    </source>
</evidence>
<dbReference type="RefSeq" id="WP_148556372.1">
    <property type="nucleotide sequence ID" value="NZ_CP081135.1"/>
</dbReference>
<protein>
    <submittedName>
        <fullName evidence="1">YlbF family regulator</fullName>
    </submittedName>
</protein>
<name>A0AAX2ZCP7_9FIRM</name>
<dbReference type="SUPFAM" id="SSF158622">
    <property type="entry name" value="YheA/YmcA-like"/>
    <property type="match status" value="1"/>
</dbReference>
<dbReference type="Proteomes" id="UP001198983">
    <property type="component" value="Chromosome"/>
</dbReference>
<dbReference type="Gene3D" id="1.20.1500.10">
    <property type="entry name" value="YheA/YmcA-like"/>
    <property type="match status" value="1"/>
</dbReference>